<gene>
    <name evidence="1" type="ORF">IHE45_05G007800</name>
</gene>
<keyword evidence="1" id="KW-0456">Lyase</keyword>
<protein>
    <submittedName>
        <fullName evidence="1">Carbonic anhydrase alpha-class protein</fullName>
        <ecNumber evidence="1">4.2.1.1</ecNumber>
    </submittedName>
</protein>
<reference evidence="2" key="1">
    <citation type="journal article" date="2022" name="Nat. Commun.">
        <title>Chromosome evolution and the genetic basis of agronomically important traits in greater yam.</title>
        <authorList>
            <person name="Bredeson J.V."/>
            <person name="Lyons J.B."/>
            <person name="Oniyinde I.O."/>
            <person name="Okereke N.R."/>
            <person name="Kolade O."/>
            <person name="Nnabue I."/>
            <person name="Nwadili C.O."/>
            <person name="Hribova E."/>
            <person name="Parker M."/>
            <person name="Nwogha J."/>
            <person name="Shu S."/>
            <person name="Carlson J."/>
            <person name="Kariba R."/>
            <person name="Muthemba S."/>
            <person name="Knop K."/>
            <person name="Barton G.J."/>
            <person name="Sherwood A.V."/>
            <person name="Lopez-Montes A."/>
            <person name="Asiedu R."/>
            <person name="Jamnadass R."/>
            <person name="Muchugi A."/>
            <person name="Goodstein D."/>
            <person name="Egesi C.N."/>
            <person name="Featherston J."/>
            <person name="Asfaw A."/>
            <person name="Simpson G.G."/>
            <person name="Dolezel J."/>
            <person name="Hendre P.S."/>
            <person name="Van Deynze A."/>
            <person name="Kumar P.L."/>
            <person name="Obidiegwu J.E."/>
            <person name="Bhattacharjee R."/>
            <person name="Rokhsar D.S."/>
        </authorList>
    </citation>
    <scope>NUCLEOTIDE SEQUENCE [LARGE SCALE GENOMIC DNA]</scope>
    <source>
        <strain evidence="2">cv. TDa95/00328</strain>
    </source>
</reference>
<name>A0ACB7VZP0_DIOAL</name>
<comment type="caution">
    <text evidence="1">The sequence shown here is derived from an EMBL/GenBank/DDBJ whole genome shotgun (WGS) entry which is preliminary data.</text>
</comment>
<dbReference type="Proteomes" id="UP000827976">
    <property type="component" value="Chromosome 5"/>
</dbReference>
<evidence type="ECO:0000313" key="2">
    <source>
        <dbReference type="Proteomes" id="UP000827976"/>
    </source>
</evidence>
<sequence>MDAFQNNLSLFIIVLLLSLLTASNGSNNNSNGEEKVEFTYSGERGPENWGTLSPDLRVCSEGKHQSPINIVRKDAVWNANLKPLKRDFIPANATIVNNVVNIMMKYNQNVGTVVVNEKKYHLKQMHWHSPAEHTIDGVRHPVELHLVHFSDDGNITVVSILYKYGNEDKLLLKIKDKVDELAKDKNATHIPVGVINTKALKQGRQKYYRYIGSLTAPPCTENVIWNIAGKVREMSEEQAASLRAPLDVKYKQNARPIQALNGRTVEVFDIKRLTKTH</sequence>
<accession>A0ACB7VZP0</accession>
<dbReference type="EMBL" id="CM037015">
    <property type="protein sequence ID" value="KAH7680675.1"/>
    <property type="molecule type" value="Genomic_DNA"/>
</dbReference>
<proteinExistence type="predicted"/>
<organism evidence="1 2">
    <name type="scientific">Dioscorea alata</name>
    <name type="common">Purple yam</name>
    <dbReference type="NCBI Taxonomy" id="55571"/>
    <lineage>
        <taxon>Eukaryota</taxon>
        <taxon>Viridiplantae</taxon>
        <taxon>Streptophyta</taxon>
        <taxon>Embryophyta</taxon>
        <taxon>Tracheophyta</taxon>
        <taxon>Spermatophyta</taxon>
        <taxon>Magnoliopsida</taxon>
        <taxon>Liliopsida</taxon>
        <taxon>Dioscoreales</taxon>
        <taxon>Dioscoreaceae</taxon>
        <taxon>Dioscorea</taxon>
    </lineage>
</organism>
<evidence type="ECO:0000313" key="1">
    <source>
        <dbReference type="EMBL" id="KAH7680675.1"/>
    </source>
</evidence>
<keyword evidence="2" id="KW-1185">Reference proteome</keyword>
<dbReference type="EC" id="4.2.1.1" evidence="1"/>